<dbReference type="PANTHER" id="PTHR44051:SF8">
    <property type="entry name" value="GLUTATHIONE S-TRANSFERASE GSTA"/>
    <property type="match status" value="1"/>
</dbReference>
<protein>
    <submittedName>
        <fullName evidence="3">Glutathione S-transferase family protein</fullName>
    </submittedName>
</protein>
<dbReference type="Gene3D" id="1.20.1050.10">
    <property type="match status" value="1"/>
</dbReference>
<dbReference type="InterPro" id="IPR040079">
    <property type="entry name" value="Glutathione_S-Trfase"/>
</dbReference>
<dbReference type="InterPro" id="IPR036249">
    <property type="entry name" value="Thioredoxin-like_sf"/>
</dbReference>
<organism evidence="3 4">
    <name type="scientific">Roseibium polysiphoniae</name>
    <dbReference type="NCBI Taxonomy" id="2571221"/>
    <lineage>
        <taxon>Bacteria</taxon>
        <taxon>Pseudomonadati</taxon>
        <taxon>Pseudomonadota</taxon>
        <taxon>Alphaproteobacteria</taxon>
        <taxon>Hyphomicrobiales</taxon>
        <taxon>Stappiaceae</taxon>
        <taxon>Roseibium</taxon>
    </lineage>
</organism>
<dbReference type="InterPro" id="IPR010987">
    <property type="entry name" value="Glutathione-S-Trfase_C-like"/>
</dbReference>
<evidence type="ECO:0000313" key="3">
    <source>
        <dbReference type="EMBL" id="MBS8261151.1"/>
    </source>
</evidence>
<comment type="caution">
    <text evidence="3">The sequence shown here is derived from an EMBL/GenBank/DDBJ whole genome shotgun (WGS) entry which is preliminary data.</text>
</comment>
<dbReference type="AlphaFoldDB" id="A0A944CF93"/>
<dbReference type="RefSeq" id="WP_213216593.1">
    <property type="nucleotide sequence ID" value="NZ_QTKU01000003.1"/>
</dbReference>
<evidence type="ECO:0000259" key="1">
    <source>
        <dbReference type="PROSITE" id="PS50404"/>
    </source>
</evidence>
<dbReference type="Proteomes" id="UP000705379">
    <property type="component" value="Unassembled WGS sequence"/>
</dbReference>
<dbReference type="PROSITE" id="PS50405">
    <property type="entry name" value="GST_CTER"/>
    <property type="match status" value="1"/>
</dbReference>
<proteinExistence type="predicted"/>
<dbReference type="SFLD" id="SFLDS00019">
    <property type="entry name" value="Glutathione_Transferase_(cytos"/>
    <property type="match status" value="1"/>
</dbReference>
<feature type="domain" description="GST N-terminal" evidence="1">
    <location>
        <begin position="10"/>
        <end position="93"/>
    </location>
</feature>
<dbReference type="SFLD" id="SFLDG00358">
    <property type="entry name" value="Main_(cytGST)"/>
    <property type="match status" value="1"/>
</dbReference>
<dbReference type="Pfam" id="PF13410">
    <property type="entry name" value="GST_C_2"/>
    <property type="match status" value="1"/>
</dbReference>
<dbReference type="SUPFAM" id="SSF47616">
    <property type="entry name" value="GST C-terminal domain-like"/>
    <property type="match status" value="1"/>
</dbReference>
<reference evidence="3" key="2">
    <citation type="journal article" date="2021" name="Microorganisms">
        <title>Bacterial Dimethylsulfoniopropionate Biosynthesis in the East China Sea.</title>
        <authorList>
            <person name="Liu J."/>
            <person name="Zhang Y."/>
            <person name="Liu J."/>
            <person name="Zhong H."/>
            <person name="Williams B.T."/>
            <person name="Zheng Y."/>
            <person name="Curson A.R.J."/>
            <person name="Sun C."/>
            <person name="Sun H."/>
            <person name="Song D."/>
            <person name="Wagner Mackenzie B."/>
            <person name="Bermejo Martinez A."/>
            <person name="Todd J.D."/>
            <person name="Zhang X.H."/>
        </authorList>
    </citation>
    <scope>NUCLEOTIDE SEQUENCE</scope>
    <source>
        <strain evidence="3">AESS21</strain>
    </source>
</reference>
<evidence type="ECO:0000313" key="4">
    <source>
        <dbReference type="Proteomes" id="UP000705379"/>
    </source>
</evidence>
<dbReference type="InterPro" id="IPR036282">
    <property type="entry name" value="Glutathione-S-Trfase_C_sf"/>
</dbReference>
<accession>A0A944CF93</accession>
<dbReference type="CDD" id="cd03188">
    <property type="entry name" value="GST_C_Beta"/>
    <property type="match status" value="1"/>
</dbReference>
<sequence length="244" mass="27691">MVQDDFQLDPTRLHLFGSFDSANLVVRFILEELEMDYRFVEINRANRMNRSPEYLKLNPQGLLPVLTDPDQKEPLFETAGILLYLADKTGRLAPQVASPDRGRLLSWLFFLSNTLHADLRISFRPKRYMSDEAGMPHLAAALETRIEQGFSHLETAFQGSAGPYMLGSTPSILDFYAAACVRWYQLYPATRVFDADRWPALHGMLSLLQDRPSVQRAIAMEKIRGSAFLEPQRPDLDEAALLGT</sequence>
<reference evidence="3" key="1">
    <citation type="submission" date="2018-08" db="EMBL/GenBank/DDBJ databases">
        <authorList>
            <person name="Jin W."/>
            <person name="Wang H."/>
            <person name="Yang Y."/>
            <person name="Li M."/>
            <person name="Liu J."/>
        </authorList>
    </citation>
    <scope>NUCLEOTIDE SEQUENCE</scope>
    <source>
        <strain evidence="3">AESS21</strain>
    </source>
</reference>
<name>A0A944CF93_9HYPH</name>
<dbReference type="InterPro" id="IPR004045">
    <property type="entry name" value="Glutathione_S-Trfase_N"/>
</dbReference>
<dbReference type="Gene3D" id="3.40.30.10">
    <property type="entry name" value="Glutaredoxin"/>
    <property type="match status" value="1"/>
</dbReference>
<evidence type="ECO:0000259" key="2">
    <source>
        <dbReference type="PROSITE" id="PS50405"/>
    </source>
</evidence>
<dbReference type="SUPFAM" id="SSF52833">
    <property type="entry name" value="Thioredoxin-like"/>
    <property type="match status" value="1"/>
</dbReference>
<gene>
    <name evidence="3" type="ORF">DYI23_13085</name>
</gene>
<feature type="domain" description="GST C-terminal" evidence="2">
    <location>
        <begin position="97"/>
        <end position="235"/>
    </location>
</feature>
<dbReference type="Pfam" id="PF02798">
    <property type="entry name" value="GST_N"/>
    <property type="match status" value="1"/>
</dbReference>
<dbReference type="PANTHER" id="PTHR44051">
    <property type="entry name" value="GLUTATHIONE S-TRANSFERASE-RELATED"/>
    <property type="match status" value="1"/>
</dbReference>
<dbReference type="EMBL" id="QTKU01000003">
    <property type="protein sequence ID" value="MBS8261151.1"/>
    <property type="molecule type" value="Genomic_DNA"/>
</dbReference>
<dbReference type="PROSITE" id="PS50404">
    <property type="entry name" value="GST_NTER"/>
    <property type="match status" value="1"/>
</dbReference>